<evidence type="ECO:0000259" key="8">
    <source>
        <dbReference type="Pfam" id="PF23704"/>
    </source>
</evidence>
<organism evidence="11 12">
    <name type="scientific">Gonium pectorale</name>
    <name type="common">Green alga</name>
    <dbReference type="NCBI Taxonomy" id="33097"/>
    <lineage>
        <taxon>Eukaryota</taxon>
        <taxon>Viridiplantae</taxon>
        <taxon>Chlorophyta</taxon>
        <taxon>core chlorophytes</taxon>
        <taxon>Chlorophyceae</taxon>
        <taxon>CS clade</taxon>
        <taxon>Chlamydomonadales</taxon>
        <taxon>Volvocaceae</taxon>
        <taxon>Gonium</taxon>
    </lineage>
</organism>
<dbReference type="InterPro" id="IPR044210">
    <property type="entry name" value="Tfc3-like"/>
</dbReference>
<dbReference type="GO" id="GO:0042791">
    <property type="term" value="P:5S class rRNA transcription by RNA polymerase III"/>
    <property type="evidence" value="ECO:0007669"/>
    <property type="project" value="TreeGrafter"/>
</dbReference>
<protein>
    <submittedName>
        <fullName evidence="11">Uncharacterized protein</fullName>
    </submittedName>
</protein>
<feature type="region of interest" description="Disordered" evidence="6">
    <location>
        <begin position="548"/>
        <end position="626"/>
    </location>
</feature>
<feature type="region of interest" description="Disordered" evidence="6">
    <location>
        <begin position="475"/>
        <end position="497"/>
    </location>
</feature>
<keyword evidence="5" id="KW-0539">Nucleus</keyword>
<feature type="domain" description="General transcription factor 3C polypeptide 1 winged-helix" evidence="8">
    <location>
        <begin position="1"/>
        <end position="107"/>
    </location>
</feature>
<evidence type="ECO:0000259" key="9">
    <source>
        <dbReference type="Pfam" id="PF24101"/>
    </source>
</evidence>
<dbReference type="InterPro" id="IPR056467">
    <property type="entry name" value="eWH_GTF3C1"/>
</dbReference>
<dbReference type="PANTHER" id="PTHR15180:SF1">
    <property type="entry name" value="GENERAL TRANSCRIPTION FACTOR 3C POLYPEPTIDE 1"/>
    <property type="match status" value="1"/>
</dbReference>
<dbReference type="OrthoDB" id="546533at2759"/>
<keyword evidence="3" id="KW-0238">DNA-binding</keyword>
<dbReference type="InterPro" id="IPR007309">
    <property type="entry name" value="TFIIIC_Bblock-bd"/>
</dbReference>
<evidence type="ECO:0000259" key="7">
    <source>
        <dbReference type="Pfam" id="PF04182"/>
    </source>
</evidence>
<evidence type="ECO:0000259" key="10">
    <source>
        <dbReference type="Pfam" id="PF24538"/>
    </source>
</evidence>
<comment type="caution">
    <text evidence="11">The sequence shown here is derived from an EMBL/GenBank/DDBJ whole genome shotgun (WGS) entry which is preliminary data.</text>
</comment>
<evidence type="ECO:0000256" key="3">
    <source>
        <dbReference type="ARBA" id="ARBA00023125"/>
    </source>
</evidence>
<evidence type="ECO:0000313" key="11">
    <source>
        <dbReference type="EMBL" id="KXZ52892.1"/>
    </source>
</evidence>
<sequence>MDALLAVAVEEVALEGREGCQVPALWGLLNSKLPVGPITCMPAPLRKLVWELLVARTEDIHLVIPAPATAAVDAAPKQGKAKKKVAGPLDGATKASDAVRMSVLGVYDIQDSRFPLSDVQLAALEAVGRTRWRGTINADLANRLGVAYRNFYYIVKNLETRKLVVKNPVVFAPPGATVTVSSVLHLPRYQPAVKLGPGQMFKTVDAVRGMEVATYVLQDDNLYMRLVCETIAETPERLVVEGDLKLVCGFRGTKGHRVWRRLRKKLEDQGFLAFESCKVRDRLVPCVKLLKEWRPPADADEQEPGGEDGEEAEGDGDAPGPSSGNTIHVAERSLDRQLLDGILSGGPEGVFNQELFAKLGVSSKIFGSKLVEVIKRYNIQVTVVNKGRVVLNRMVAPPELLAAAGHNRLQATTLTLGQLVRKAAAEAAAADEAAGLKALPPPTDGALLALPAPPGAEPLAAATAAGTASARMSAAATASGAGPSDPRPRRAAAARARTSAAAALKALGGDGGAGGGDGSEDDYTAADAAEAEGLEGDDSDESIGEAIADTDEDEDMDAEDREADAPGRAAKRPRLSAVPATAGAGTPRWTDATARGAAAAGDATAAGDSADAAAAGSKQGKERRPHWTKVITLKSEDRLRLLVEHLQTARFISRVQVRRLVMEWESAASGRPIPTSGGGPDVKTIRRLMDRIAESGKAKLIRVETQGFLGDNRPIDTLLRPDLEPTPELLEEIRANMVEFERKLRSDCCRRAIAARKSVTQQDQQIGSLMQPQAGRALEAGPAATVGAAMAAAASAGTGGAYGTDAGDGPAAAAVEGGAARAAPASLTPAGLQPGARGRLASLRLSTAGISPGASGANGDSPVPMKNVFRAEANEATARSVENGLVAAKMVRVRLLHFFIAKLAGLGGFTPDPLAAVEPAPGTVPNLPRGIDEAVVTVGPGLDISRVAFAFGAMPAQDAGQAAGQQQGQPPRTAAQAVEGQQTGAGAAQQRLVSVRRLWSAMPLDLALQARDIMDASSMHRLEYLISVLRRLRLLEWAVQDAGHRPAWASVRQPGTQGSARRPNQGGNASLLVHAQGFLEVPPGKEAAIPVPAPAAAARPPRRAATASAASAASPSGSAAAAGAAPSPPVKYFTAPLTLVTGSAAAGTGATAAAAAKASSSGVGKGFLEVGLESEEGLDEYWKRFEMMYRQEWTQGTKEIPLMKKCFPATAVPEVLSRTSWHGQRLMSAVQWLKLQAALGDIDIQSSVEAS</sequence>
<dbReference type="InterPro" id="IPR056428">
    <property type="entry name" value="WH_GTF3C1"/>
</dbReference>
<feature type="compositionally biased region" description="Low complexity" evidence="6">
    <location>
        <begin position="475"/>
        <end position="484"/>
    </location>
</feature>
<evidence type="ECO:0000256" key="1">
    <source>
        <dbReference type="ARBA" id="ARBA00004123"/>
    </source>
</evidence>
<feature type="domain" description="DUF7599" evidence="10">
    <location>
        <begin position="218"/>
        <end position="300"/>
    </location>
</feature>
<feature type="region of interest" description="Disordered" evidence="6">
    <location>
        <begin position="1048"/>
        <end position="1067"/>
    </location>
</feature>
<keyword evidence="4" id="KW-0804">Transcription</keyword>
<dbReference type="GO" id="GO:0003677">
    <property type="term" value="F:DNA binding"/>
    <property type="evidence" value="ECO:0007669"/>
    <property type="project" value="UniProtKB-KW"/>
</dbReference>
<feature type="compositionally biased region" description="Acidic residues" evidence="6">
    <location>
        <begin position="298"/>
        <end position="316"/>
    </location>
</feature>
<feature type="compositionally biased region" description="Acidic residues" evidence="6">
    <location>
        <begin position="548"/>
        <end position="562"/>
    </location>
</feature>
<dbReference type="EMBL" id="LSYV01000009">
    <property type="protein sequence ID" value="KXZ52892.1"/>
    <property type="molecule type" value="Genomic_DNA"/>
</dbReference>
<evidence type="ECO:0000256" key="4">
    <source>
        <dbReference type="ARBA" id="ARBA00023163"/>
    </source>
</evidence>
<reference evidence="12" key="1">
    <citation type="journal article" date="2016" name="Nat. Commun.">
        <title>The Gonium pectorale genome demonstrates co-option of cell cycle regulation during the evolution of multicellularity.</title>
        <authorList>
            <person name="Hanschen E.R."/>
            <person name="Marriage T.N."/>
            <person name="Ferris P.J."/>
            <person name="Hamaji T."/>
            <person name="Toyoda A."/>
            <person name="Fujiyama A."/>
            <person name="Neme R."/>
            <person name="Noguchi H."/>
            <person name="Minakuchi Y."/>
            <person name="Suzuki M."/>
            <person name="Kawai-Toyooka H."/>
            <person name="Smith D.R."/>
            <person name="Sparks H."/>
            <person name="Anderson J."/>
            <person name="Bakaric R."/>
            <person name="Luria V."/>
            <person name="Karger A."/>
            <person name="Kirschner M.W."/>
            <person name="Durand P.M."/>
            <person name="Michod R.E."/>
            <person name="Nozaki H."/>
            <person name="Olson B.J."/>
        </authorList>
    </citation>
    <scope>NUCLEOTIDE SEQUENCE [LARGE SCALE GENOMIC DNA]</scope>
    <source>
        <strain evidence="12">NIES-2863</strain>
    </source>
</reference>
<dbReference type="Proteomes" id="UP000075714">
    <property type="component" value="Unassembled WGS sequence"/>
</dbReference>
<evidence type="ECO:0000256" key="6">
    <source>
        <dbReference type="SAM" id="MobiDB-lite"/>
    </source>
</evidence>
<evidence type="ECO:0000256" key="5">
    <source>
        <dbReference type="ARBA" id="ARBA00023242"/>
    </source>
</evidence>
<feature type="region of interest" description="Disordered" evidence="6">
    <location>
        <begin position="960"/>
        <end position="983"/>
    </location>
</feature>
<feature type="domain" description="GTF3C1 extended winged-helix" evidence="9">
    <location>
        <begin position="631"/>
        <end position="744"/>
    </location>
</feature>
<dbReference type="STRING" id="33097.A0A150GT43"/>
<accession>A0A150GT43</accession>
<dbReference type="AlphaFoldDB" id="A0A150GT43"/>
<dbReference type="GO" id="GO:0006384">
    <property type="term" value="P:transcription initiation at RNA polymerase III promoter"/>
    <property type="evidence" value="ECO:0007669"/>
    <property type="project" value="InterPro"/>
</dbReference>
<evidence type="ECO:0000313" key="12">
    <source>
        <dbReference type="Proteomes" id="UP000075714"/>
    </source>
</evidence>
<dbReference type="Pfam" id="PF24101">
    <property type="entry name" value="WHD_GTF3C1"/>
    <property type="match status" value="1"/>
</dbReference>
<keyword evidence="2" id="KW-0597">Phosphoprotein</keyword>
<comment type="subcellular location">
    <subcellularLocation>
        <location evidence="1">Nucleus</location>
    </subcellularLocation>
</comment>
<feature type="compositionally biased region" description="Low complexity" evidence="6">
    <location>
        <begin position="590"/>
        <end position="616"/>
    </location>
</feature>
<gene>
    <name evidence="11" type="ORF">GPECTOR_8g272</name>
</gene>
<keyword evidence="12" id="KW-1185">Reference proteome</keyword>
<dbReference type="PANTHER" id="PTHR15180">
    <property type="entry name" value="GENERAL TRANSCRIPTION FACTOR 3C POLYPEPTIDE 1"/>
    <property type="match status" value="1"/>
</dbReference>
<dbReference type="Pfam" id="PF04182">
    <property type="entry name" value="B-block_TFIIIC"/>
    <property type="match status" value="1"/>
</dbReference>
<dbReference type="InterPro" id="IPR056020">
    <property type="entry name" value="DUF7599"/>
</dbReference>
<dbReference type="GO" id="GO:0005634">
    <property type="term" value="C:nucleus"/>
    <property type="evidence" value="ECO:0007669"/>
    <property type="project" value="UniProtKB-SubCell"/>
</dbReference>
<dbReference type="Pfam" id="PF24538">
    <property type="entry name" value="DUF7599"/>
    <property type="match status" value="1"/>
</dbReference>
<feature type="region of interest" description="Disordered" evidence="6">
    <location>
        <begin position="295"/>
        <end position="327"/>
    </location>
</feature>
<feature type="region of interest" description="Disordered" evidence="6">
    <location>
        <begin position="1093"/>
        <end position="1121"/>
    </location>
</feature>
<feature type="domain" description="B-block binding subunit of TFIIIC" evidence="7">
    <location>
        <begin position="118"/>
        <end position="189"/>
    </location>
</feature>
<dbReference type="GO" id="GO:0000127">
    <property type="term" value="C:transcription factor TFIIIC complex"/>
    <property type="evidence" value="ECO:0007669"/>
    <property type="project" value="InterPro"/>
</dbReference>
<name>A0A150GT43_GONPE</name>
<dbReference type="Pfam" id="PF23704">
    <property type="entry name" value="WHD_GTF3C1_N"/>
    <property type="match status" value="1"/>
</dbReference>
<proteinExistence type="predicted"/>
<evidence type="ECO:0000256" key="2">
    <source>
        <dbReference type="ARBA" id="ARBA00022553"/>
    </source>
</evidence>